<dbReference type="EMBL" id="JBHSGP010000012">
    <property type="protein sequence ID" value="MFC4722102.1"/>
    <property type="molecule type" value="Genomic_DNA"/>
</dbReference>
<dbReference type="InterPro" id="IPR022551">
    <property type="entry name" value="BrxC"/>
</dbReference>
<dbReference type="Gene3D" id="3.40.30.10">
    <property type="entry name" value="Glutaredoxin"/>
    <property type="match status" value="1"/>
</dbReference>
<dbReference type="NCBIfam" id="TIGR04019">
    <property type="entry name" value="B_thiol_YtxJ"/>
    <property type="match status" value="1"/>
</dbReference>
<name>A0ABV9N1C9_9FLAO</name>
<protein>
    <submittedName>
        <fullName evidence="1">Bacillithiol system redox-active protein YtxJ</fullName>
    </submittedName>
</protein>
<sequence>MNTTYGSNNNEFHLGEAKEIIILMGFIKKLFGGTNVAVEENVLPWINLEEENQLEKLEKNSAIKTQLIFKHSTRCGISRMVMNQFVADFDQTANTDIYYLDVINKRELSRTLASNFQVVHESPQVLVIKKGVVVAHASHGAINDLDFGRFI</sequence>
<reference evidence="2" key="1">
    <citation type="journal article" date="2019" name="Int. J. Syst. Evol. Microbiol.">
        <title>The Global Catalogue of Microorganisms (GCM) 10K type strain sequencing project: providing services to taxonomists for standard genome sequencing and annotation.</title>
        <authorList>
            <consortium name="The Broad Institute Genomics Platform"/>
            <consortium name="The Broad Institute Genome Sequencing Center for Infectious Disease"/>
            <person name="Wu L."/>
            <person name="Ma J."/>
        </authorList>
    </citation>
    <scope>NUCLEOTIDE SEQUENCE [LARGE SCALE GENOMIC DNA]</scope>
    <source>
        <strain evidence="2">CCUG 63682</strain>
    </source>
</reference>
<gene>
    <name evidence="1" type="primary">ytxJ</name>
    <name evidence="1" type="ORF">ACFO5O_07205</name>
</gene>
<accession>A0ABV9N1C9</accession>
<comment type="caution">
    <text evidence="1">The sequence shown here is derived from an EMBL/GenBank/DDBJ whole genome shotgun (WGS) entry which is preliminary data.</text>
</comment>
<organism evidence="1 2">
    <name type="scientific">Geojedonia litorea</name>
    <dbReference type="NCBI Taxonomy" id="1268269"/>
    <lineage>
        <taxon>Bacteria</taxon>
        <taxon>Pseudomonadati</taxon>
        <taxon>Bacteroidota</taxon>
        <taxon>Flavobacteriia</taxon>
        <taxon>Flavobacteriales</taxon>
        <taxon>Flavobacteriaceae</taxon>
        <taxon>Geojedonia</taxon>
    </lineage>
</organism>
<dbReference type="Pfam" id="PF11009">
    <property type="entry name" value="BrxC"/>
    <property type="match status" value="1"/>
</dbReference>
<evidence type="ECO:0000313" key="1">
    <source>
        <dbReference type="EMBL" id="MFC4722102.1"/>
    </source>
</evidence>
<dbReference type="RefSeq" id="WP_387962340.1">
    <property type="nucleotide sequence ID" value="NZ_JBHSGP010000012.1"/>
</dbReference>
<evidence type="ECO:0000313" key="2">
    <source>
        <dbReference type="Proteomes" id="UP001595953"/>
    </source>
</evidence>
<dbReference type="Proteomes" id="UP001595953">
    <property type="component" value="Unassembled WGS sequence"/>
</dbReference>
<proteinExistence type="predicted"/>
<keyword evidence="2" id="KW-1185">Reference proteome</keyword>